<keyword evidence="5 7" id="KW-1133">Transmembrane helix</keyword>
<feature type="transmembrane region" description="Helical" evidence="7">
    <location>
        <begin position="213"/>
        <end position="232"/>
    </location>
</feature>
<dbReference type="InterPro" id="IPR011701">
    <property type="entry name" value="MFS"/>
</dbReference>
<dbReference type="GO" id="GO:0005886">
    <property type="term" value="C:plasma membrane"/>
    <property type="evidence" value="ECO:0007669"/>
    <property type="project" value="UniProtKB-SubCell"/>
</dbReference>
<reference evidence="9 10" key="1">
    <citation type="submission" date="2019-09" db="EMBL/GenBank/DDBJ databases">
        <title>Mumia zhuanghuii sp. nov. isolated from the intestinal contents of plateau pika (Ochotona curzoniae) in the Qinghai-Tibet plateau of China.</title>
        <authorList>
            <person name="Tian Z."/>
        </authorList>
    </citation>
    <scope>NUCLEOTIDE SEQUENCE [LARGE SCALE GENOMIC DNA]</scope>
    <source>
        <strain evidence="10">350</strain>
    </source>
</reference>
<evidence type="ECO:0000259" key="8">
    <source>
        <dbReference type="PROSITE" id="PS50850"/>
    </source>
</evidence>
<feature type="transmembrane region" description="Helical" evidence="7">
    <location>
        <begin position="306"/>
        <end position="323"/>
    </location>
</feature>
<feature type="transmembrane region" description="Helical" evidence="7">
    <location>
        <begin position="238"/>
        <end position="263"/>
    </location>
</feature>
<keyword evidence="4 7" id="KW-0812">Transmembrane</keyword>
<protein>
    <submittedName>
        <fullName evidence="9">MFS transporter</fullName>
    </submittedName>
</protein>
<proteinExistence type="predicted"/>
<keyword evidence="6 7" id="KW-0472">Membrane</keyword>
<evidence type="ECO:0000256" key="6">
    <source>
        <dbReference type="ARBA" id="ARBA00023136"/>
    </source>
</evidence>
<dbReference type="OrthoDB" id="9781469at2"/>
<feature type="transmembrane region" description="Helical" evidence="7">
    <location>
        <begin position="275"/>
        <end position="294"/>
    </location>
</feature>
<evidence type="ECO:0000256" key="7">
    <source>
        <dbReference type="SAM" id="Phobius"/>
    </source>
</evidence>
<dbReference type="Proteomes" id="UP000307768">
    <property type="component" value="Unassembled WGS sequence"/>
</dbReference>
<evidence type="ECO:0000256" key="5">
    <source>
        <dbReference type="ARBA" id="ARBA00022989"/>
    </source>
</evidence>
<gene>
    <name evidence="9" type="ORF">FE697_010160</name>
</gene>
<feature type="domain" description="Major facilitator superfamily (MFS) profile" evidence="8">
    <location>
        <begin position="88"/>
        <end position="567"/>
    </location>
</feature>
<feature type="transmembrane region" description="Helical" evidence="7">
    <location>
        <begin position="410"/>
        <end position="428"/>
    </location>
</feature>
<dbReference type="InterPro" id="IPR036259">
    <property type="entry name" value="MFS_trans_sf"/>
</dbReference>
<dbReference type="GO" id="GO:0022857">
    <property type="term" value="F:transmembrane transporter activity"/>
    <property type="evidence" value="ECO:0007669"/>
    <property type="project" value="InterPro"/>
</dbReference>
<sequence>MNWPWPSPIACCCSSVSCSRTAGSTCIRIRYFMGPPLDGAPRFGSHQVVVTVRARTTPRHENLCRSSPIVSIRATGRRPRSMNRPRLSLMLLLLPTAVVAVDINVLFLAVPELTADLGATATQQLWITDVYGLVVGVLAIVAGAVGDRVGRRRLLLLGCAGFLAASVLAAYAPTAEVLLLARVLQGVAGATLMPSTLALIGDIFPDEGARTKAIATWATCQFAFASLGPVVGGLLLHWFWWGSVFLLSVPVCAIVLALGPRLLPRSRPADRAPRVDLLSAGLLMAALLAVFTAIKACIPGSATPTTVAVLAVAVAGAAGVAFVRRQQRLADPFLDLGLLRERAIVVAVTSLTLAAVALAGTGFWVTQYLQSVAGLTPLVAAIVFMPMALGIAAGASVSPALARRVDPDRLVPAGLVVAALGSLLQLTVSADLGYAPMIVGVTLTAFGCGPLFAFGTQRIVSSAPQSAAGCAAALAETGNHLGSSLGFAAVGSLATTVYALALRPEAAALGLSGTTTMAETRAAAQSSSDPQAVLDALTAAGNDALHAVGLFTALVLIACAVLNTRRTAPGRAPLSAEDGKVRA</sequence>
<dbReference type="PANTHER" id="PTHR42718">
    <property type="entry name" value="MAJOR FACILITATOR SUPERFAMILY MULTIDRUG TRANSPORTER MFSC"/>
    <property type="match status" value="1"/>
</dbReference>
<feature type="transmembrane region" description="Helical" evidence="7">
    <location>
        <begin position="130"/>
        <end position="147"/>
    </location>
</feature>
<accession>A0A5Q6S150</accession>
<dbReference type="CDD" id="cd17321">
    <property type="entry name" value="MFS_MMR_MDR_like"/>
    <property type="match status" value="1"/>
</dbReference>
<dbReference type="AlphaFoldDB" id="A0A5Q6S150"/>
<dbReference type="Gene3D" id="1.20.1720.10">
    <property type="entry name" value="Multidrug resistance protein D"/>
    <property type="match status" value="1"/>
</dbReference>
<feature type="transmembrane region" description="Helical" evidence="7">
    <location>
        <begin position="434"/>
        <end position="454"/>
    </location>
</feature>
<feature type="transmembrane region" description="Helical" evidence="7">
    <location>
        <begin position="87"/>
        <end position="110"/>
    </location>
</feature>
<comment type="subcellular location">
    <subcellularLocation>
        <location evidence="1">Cell membrane</location>
        <topology evidence="1">Multi-pass membrane protein</topology>
    </subcellularLocation>
</comment>
<feature type="transmembrane region" description="Helical" evidence="7">
    <location>
        <begin position="154"/>
        <end position="173"/>
    </location>
</feature>
<evidence type="ECO:0000313" key="9">
    <source>
        <dbReference type="EMBL" id="KAA1423907.1"/>
    </source>
</evidence>
<dbReference type="SUPFAM" id="SSF103473">
    <property type="entry name" value="MFS general substrate transporter"/>
    <property type="match status" value="1"/>
</dbReference>
<organism evidence="9 10">
    <name type="scientific">Mumia zhuanghuii</name>
    <dbReference type="NCBI Taxonomy" id="2585211"/>
    <lineage>
        <taxon>Bacteria</taxon>
        <taxon>Bacillati</taxon>
        <taxon>Actinomycetota</taxon>
        <taxon>Actinomycetes</taxon>
        <taxon>Propionibacteriales</taxon>
        <taxon>Nocardioidaceae</taxon>
        <taxon>Mumia</taxon>
    </lineage>
</organism>
<keyword evidence="2" id="KW-0813">Transport</keyword>
<dbReference type="InterPro" id="IPR020846">
    <property type="entry name" value="MFS_dom"/>
</dbReference>
<dbReference type="EMBL" id="VDFQ02000002">
    <property type="protein sequence ID" value="KAA1423907.1"/>
    <property type="molecule type" value="Genomic_DNA"/>
</dbReference>
<feature type="transmembrane region" description="Helical" evidence="7">
    <location>
        <begin position="179"/>
        <end position="201"/>
    </location>
</feature>
<feature type="transmembrane region" description="Helical" evidence="7">
    <location>
        <begin position="544"/>
        <end position="562"/>
    </location>
</feature>
<dbReference type="Gene3D" id="1.20.1250.20">
    <property type="entry name" value="MFS general substrate transporter like domains"/>
    <property type="match status" value="1"/>
</dbReference>
<feature type="transmembrane region" description="Helical" evidence="7">
    <location>
        <begin position="481"/>
        <end position="501"/>
    </location>
</feature>
<name>A0A5Q6S150_9ACTN</name>
<dbReference type="PANTHER" id="PTHR42718:SF47">
    <property type="entry name" value="METHYL VIOLOGEN RESISTANCE PROTEIN SMVA"/>
    <property type="match status" value="1"/>
</dbReference>
<feature type="transmembrane region" description="Helical" evidence="7">
    <location>
        <begin position="378"/>
        <end position="398"/>
    </location>
</feature>
<dbReference type="PROSITE" id="PS50850">
    <property type="entry name" value="MFS"/>
    <property type="match status" value="1"/>
</dbReference>
<feature type="transmembrane region" description="Helical" evidence="7">
    <location>
        <begin position="344"/>
        <end position="366"/>
    </location>
</feature>
<evidence type="ECO:0000256" key="2">
    <source>
        <dbReference type="ARBA" id="ARBA00022448"/>
    </source>
</evidence>
<dbReference type="Pfam" id="PF07690">
    <property type="entry name" value="MFS_1"/>
    <property type="match status" value="1"/>
</dbReference>
<evidence type="ECO:0000256" key="1">
    <source>
        <dbReference type="ARBA" id="ARBA00004651"/>
    </source>
</evidence>
<keyword evidence="3" id="KW-1003">Cell membrane</keyword>
<evidence type="ECO:0000256" key="3">
    <source>
        <dbReference type="ARBA" id="ARBA00022475"/>
    </source>
</evidence>
<evidence type="ECO:0000256" key="4">
    <source>
        <dbReference type="ARBA" id="ARBA00022692"/>
    </source>
</evidence>
<comment type="caution">
    <text evidence="9">The sequence shown here is derived from an EMBL/GenBank/DDBJ whole genome shotgun (WGS) entry which is preliminary data.</text>
</comment>
<evidence type="ECO:0000313" key="10">
    <source>
        <dbReference type="Proteomes" id="UP000307768"/>
    </source>
</evidence>